<dbReference type="AlphaFoldDB" id="A0AAE1E0N2"/>
<accession>A0AAE1E0N2</accession>
<evidence type="ECO:0000313" key="3">
    <source>
        <dbReference type="Proteomes" id="UP001283361"/>
    </source>
</evidence>
<evidence type="ECO:0000313" key="2">
    <source>
        <dbReference type="EMBL" id="KAK3789976.1"/>
    </source>
</evidence>
<sequence>MTNTPAEVTRCQEKMETSSPGVFTGRGNNPQAILTGNDGPLRLEKSRCLGCTRFSRILLFTAEGLWENVFTVELTEMCAVRDDLSIPVVPPISAIPHHSPLILTNLHHAPPLSTDPHHSPPISTMPHHSPLIPTTLHQSPPCPTTLH</sequence>
<keyword evidence="3" id="KW-1185">Reference proteome</keyword>
<gene>
    <name evidence="2" type="ORF">RRG08_012134</name>
</gene>
<proteinExistence type="predicted"/>
<reference evidence="2" key="1">
    <citation type="journal article" date="2023" name="G3 (Bethesda)">
        <title>A reference genome for the long-term kleptoplast-retaining sea slug Elysia crispata morphotype clarki.</title>
        <authorList>
            <person name="Eastman K.E."/>
            <person name="Pendleton A.L."/>
            <person name="Shaikh M.A."/>
            <person name="Suttiyut T."/>
            <person name="Ogas R."/>
            <person name="Tomko P."/>
            <person name="Gavelis G."/>
            <person name="Widhalm J.R."/>
            <person name="Wisecaver J.H."/>
        </authorList>
    </citation>
    <scope>NUCLEOTIDE SEQUENCE</scope>
    <source>
        <strain evidence="2">ECLA1</strain>
    </source>
</reference>
<protein>
    <submittedName>
        <fullName evidence="2">Uncharacterized protein</fullName>
    </submittedName>
</protein>
<organism evidence="2 3">
    <name type="scientific">Elysia crispata</name>
    <name type="common">lettuce slug</name>
    <dbReference type="NCBI Taxonomy" id="231223"/>
    <lineage>
        <taxon>Eukaryota</taxon>
        <taxon>Metazoa</taxon>
        <taxon>Spiralia</taxon>
        <taxon>Lophotrochozoa</taxon>
        <taxon>Mollusca</taxon>
        <taxon>Gastropoda</taxon>
        <taxon>Heterobranchia</taxon>
        <taxon>Euthyneura</taxon>
        <taxon>Panpulmonata</taxon>
        <taxon>Sacoglossa</taxon>
        <taxon>Placobranchoidea</taxon>
        <taxon>Plakobranchidae</taxon>
        <taxon>Elysia</taxon>
    </lineage>
</organism>
<comment type="caution">
    <text evidence="2">The sequence shown here is derived from an EMBL/GenBank/DDBJ whole genome shotgun (WGS) entry which is preliminary data.</text>
</comment>
<dbReference type="Proteomes" id="UP001283361">
    <property type="component" value="Unassembled WGS sequence"/>
</dbReference>
<evidence type="ECO:0000256" key="1">
    <source>
        <dbReference type="SAM" id="MobiDB-lite"/>
    </source>
</evidence>
<dbReference type="EMBL" id="JAWDGP010001602">
    <property type="protein sequence ID" value="KAK3789976.1"/>
    <property type="molecule type" value="Genomic_DNA"/>
</dbReference>
<feature type="region of interest" description="Disordered" evidence="1">
    <location>
        <begin position="108"/>
        <end position="147"/>
    </location>
</feature>
<name>A0AAE1E0N2_9GAST</name>